<dbReference type="Proteomes" id="UP000824120">
    <property type="component" value="Chromosome 6"/>
</dbReference>
<protein>
    <submittedName>
        <fullName evidence="1">Uncharacterized protein</fullName>
    </submittedName>
</protein>
<organism evidence="1 2">
    <name type="scientific">Solanum commersonii</name>
    <name type="common">Commerson's wild potato</name>
    <name type="synonym">Commerson's nightshade</name>
    <dbReference type="NCBI Taxonomy" id="4109"/>
    <lineage>
        <taxon>Eukaryota</taxon>
        <taxon>Viridiplantae</taxon>
        <taxon>Streptophyta</taxon>
        <taxon>Embryophyta</taxon>
        <taxon>Tracheophyta</taxon>
        <taxon>Spermatophyta</taxon>
        <taxon>Magnoliopsida</taxon>
        <taxon>eudicotyledons</taxon>
        <taxon>Gunneridae</taxon>
        <taxon>Pentapetalae</taxon>
        <taxon>asterids</taxon>
        <taxon>lamiids</taxon>
        <taxon>Solanales</taxon>
        <taxon>Solanaceae</taxon>
        <taxon>Solanoideae</taxon>
        <taxon>Solaneae</taxon>
        <taxon>Solanum</taxon>
    </lineage>
</organism>
<dbReference type="EMBL" id="JACXVP010000006">
    <property type="protein sequence ID" value="KAG5599627.1"/>
    <property type="molecule type" value="Genomic_DNA"/>
</dbReference>
<reference evidence="1 2" key="1">
    <citation type="submission" date="2020-09" db="EMBL/GenBank/DDBJ databases">
        <title>De no assembly of potato wild relative species, Solanum commersonii.</title>
        <authorList>
            <person name="Cho K."/>
        </authorList>
    </citation>
    <scope>NUCLEOTIDE SEQUENCE [LARGE SCALE GENOMIC DNA]</scope>
    <source>
        <strain evidence="1">LZ3.2</strain>
        <tissue evidence="1">Leaf</tissue>
    </source>
</reference>
<evidence type="ECO:0000313" key="1">
    <source>
        <dbReference type="EMBL" id="KAG5599627.1"/>
    </source>
</evidence>
<proteinExistence type="predicted"/>
<sequence>MSSNDQFWPNRGKSEYHGGMGRLVLGLIEEANPFDEPDLAHQSDSVTRRLVRRIWLGPIGTKVEYHPANEHGHCDQ</sequence>
<name>A0A9J5YFV7_SOLCO</name>
<dbReference type="AlphaFoldDB" id="A0A9J5YFV7"/>
<gene>
    <name evidence="1" type="ORF">H5410_030997</name>
</gene>
<evidence type="ECO:0000313" key="2">
    <source>
        <dbReference type="Proteomes" id="UP000824120"/>
    </source>
</evidence>
<comment type="caution">
    <text evidence="1">The sequence shown here is derived from an EMBL/GenBank/DDBJ whole genome shotgun (WGS) entry which is preliminary data.</text>
</comment>
<accession>A0A9J5YFV7</accession>
<keyword evidence="2" id="KW-1185">Reference proteome</keyword>